<gene>
    <name evidence="1" type="ORF">BCY91_02795</name>
</gene>
<keyword evidence="2" id="KW-1185">Reference proteome</keyword>
<comment type="caution">
    <text evidence="1">The sequence shown here is derived from an EMBL/GenBank/DDBJ whole genome shotgun (WGS) entry which is preliminary data.</text>
</comment>
<accession>A0A419S759</accession>
<dbReference type="Proteomes" id="UP000283433">
    <property type="component" value="Unassembled WGS sequence"/>
</dbReference>
<sequence length="62" mass="7134">MPVSRGWLIRFIVSFKNLGRFYTLSTVSFFTQRASERQKKDAVSIVSANFTPTFNILVLSLF</sequence>
<name>A0A419S759_9SPHI</name>
<evidence type="ECO:0000313" key="2">
    <source>
        <dbReference type="Proteomes" id="UP000283433"/>
    </source>
</evidence>
<dbReference type="EMBL" id="MBTA01000012">
    <property type="protein sequence ID" value="RKD17093.1"/>
    <property type="molecule type" value="Genomic_DNA"/>
</dbReference>
<organism evidence="1 2">
    <name type="scientific">Pelobium manganitolerans</name>
    <dbReference type="NCBI Taxonomy" id="1842495"/>
    <lineage>
        <taxon>Bacteria</taxon>
        <taxon>Pseudomonadati</taxon>
        <taxon>Bacteroidota</taxon>
        <taxon>Sphingobacteriia</taxon>
        <taxon>Sphingobacteriales</taxon>
        <taxon>Sphingobacteriaceae</taxon>
        <taxon>Pelobium</taxon>
    </lineage>
</organism>
<dbReference type="AlphaFoldDB" id="A0A419S759"/>
<proteinExistence type="predicted"/>
<protein>
    <submittedName>
        <fullName evidence="1">Uncharacterized protein</fullName>
    </submittedName>
</protein>
<reference evidence="1 2" key="1">
    <citation type="submission" date="2016-07" db="EMBL/GenBank/DDBJ databases">
        <title>Genome of Pelobium manganitolerans.</title>
        <authorList>
            <person name="Wu S."/>
            <person name="Wang G."/>
        </authorList>
    </citation>
    <scope>NUCLEOTIDE SEQUENCE [LARGE SCALE GENOMIC DNA]</scope>
    <source>
        <strain evidence="1 2">YS-25</strain>
    </source>
</reference>
<evidence type="ECO:0000313" key="1">
    <source>
        <dbReference type="EMBL" id="RKD17093.1"/>
    </source>
</evidence>